<dbReference type="GO" id="GO:0005975">
    <property type="term" value="P:carbohydrate metabolic process"/>
    <property type="evidence" value="ECO:0007669"/>
    <property type="project" value="InterPro"/>
</dbReference>
<feature type="domain" description="Glycosyl hydrolase family 13 catalytic" evidence="17">
    <location>
        <begin position="32"/>
        <end position="419"/>
    </location>
</feature>
<comment type="similarity">
    <text evidence="4 13">Belongs to the glycosyl hydrolase 13 family.</text>
</comment>
<keyword evidence="12 14" id="KW-0326">Glycosidase</keyword>
<keyword evidence="15" id="KW-0732">Signal</keyword>
<evidence type="ECO:0000256" key="14">
    <source>
        <dbReference type="RuleBase" id="RU361134"/>
    </source>
</evidence>
<evidence type="ECO:0000256" key="3">
    <source>
        <dbReference type="ARBA" id="ARBA00001923"/>
    </source>
</evidence>
<feature type="signal peptide" evidence="15">
    <location>
        <begin position="1"/>
        <end position="19"/>
    </location>
</feature>
<proteinExistence type="inferred from homology"/>
<keyword evidence="11 14" id="KW-0119">Carbohydrate metabolism</keyword>
<dbReference type="AlphaFoldDB" id="A0A811KK76"/>
<dbReference type="EMBL" id="CAJFCW020000003">
    <property type="protein sequence ID" value="CAG9104696.1"/>
    <property type="molecule type" value="Genomic_DNA"/>
</dbReference>
<dbReference type="OrthoDB" id="550577at2759"/>
<evidence type="ECO:0000256" key="4">
    <source>
        <dbReference type="ARBA" id="ARBA00008061"/>
    </source>
</evidence>
<evidence type="ECO:0000256" key="8">
    <source>
        <dbReference type="ARBA" id="ARBA00022801"/>
    </source>
</evidence>
<evidence type="ECO:0000256" key="9">
    <source>
        <dbReference type="ARBA" id="ARBA00022837"/>
    </source>
</evidence>
<dbReference type="InterPro" id="IPR013780">
    <property type="entry name" value="Glyco_hydro_b"/>
</dbReference>
<reference evidence="18" key="1">
    <citation type="submission" date="2020-09" db="EMBL/GenBank/DDBJ databases">
        <authorList>
            <person name="Kikuchi T."/>
        </authorList>
    </citation>
    <scope>NUCLEOTIDE SEQUENCE</scope>
    <source>
        <strain evidence="18">SH1</strain>
    </source>
</reference>
<keyword evidence="19" id="KW-1185">Reference proteome</keyword>
<evidence type="ECO:0000256" key="5">
    <source>
        <dbReference type="ARBA" id="ARBA00011245"/>
    </source>
</evidence>
<dbReference type="Proteomes" id="UP000783686">
    <property type="component" value="Unassembled WGS sequence"/>
</dbReference>
<dbReference type="CDD" id="cd11317">
    <property type="entry name" value="AmyAc_bac_euk_AmyA"/>
    <property type="match status" value="1"/>
</dbReference>
<dbReference type="GO" id="GO:0004556">
    <property type="term" value="F:alpha-amylase activity"/>
    <property type="evidence" value="ECO:0007669"/>
    <property type="project" value="UniProtKB-UniRule"/>
</dbReference>
<dbReference type="InterPro" id="IPR006047">
    <property type="entry name" value="GH13_cat_dom"/>
</dbReference>
<keyword evidence="8 14" id="KW-0378">Hydrolase</keyword>
<sequence length="514" mass="57713">MRELFLLLFPLLLVNTLYAGPYDEPHTTNNRNVMVHLFEWKWNDIAQECETFLAPNGYGSVQISPPNEHIMIKINNDVPWYVRYQPVSYRLNSRSGNESELAEMIRRCNAVGVRVVADVVLNHMVGINQRKGEEQRWSSGDSHFDASRGNEDFPAVPYGAADFNDPLCNHDIEGPDYQYNAAHVRQCRLSGLLDLNQGSASVRQKMQAYLNKLTQLGVAGFRFDASKHMFPEDLKAIMEGLTNLRSDIFGENQRPFVVHEVIDRGGEAVQVDQYTAIGRYTNFNFGSAVSSAVRKEFDVANLKDMGNGFGYGNKESHEVLNFIDNHDNQRDDHPYVITYKSPEQYKLAVSYMLAWNYGYPRVMSSFYFDNSVQGPPHAGRDSRFATKSPEFEADGTCKASSGWVCEHRWPQIRSMVKFNQEVGSAPVSEVRTGSQMLAFARLGRGYYAMNNNPGEFIEQNVMTTLPVGIYCDLSTGGKLDGACAGKFVNVTNDGLADIYIPGHSFVAIALSCKL</sequence>
<evidence type="ECO:0000259" key="17">
    <source>
        <dbReference type="SMART" id="SM00642"/>
    </source>
</evidence>
<dbReference type="SUPFAM" id="SSF51445">
    <property type="entry name" value="(Trans)glycosidases"/>
    <property type="match status" value="1"/>
</dbReference>
<keyword evidence="10" id="KW-0868">Chloride</keyword>
<dbReference type="GO" id="GO:0046872">
    <property type="term" value="F:metal ion binding"/>
    <property type="evidence" value="ECO:0007669"/>
    <property type="project" value="UniProtKB-KW"/>
</dbReference>
<comment type="catalytic activity">
    <reaction evidence="1 14">
        <text>Endohydrolysis of (1-&gt;4)-alpha-D-glucosidic linkages in polysaccharides containing three or more (1-&gt;4)-alpha-linked D-glucose units.</text>
        <dbReference type="EC" id="3.2.1.1"/>
    </reaction>
</comment>
<dbReference type="InterPro" id="IPR017853">
    <property type="entry name" value="GH"/>
</dbReference>
<dbReference type="Gene3D" id="3.20.20.80">
    <property type="entry name" value="Glycosidases"/>
    <property type="match status" value="1"/>
</dbReference>
<dbReference type="Gene3D" id="2.60.40.1180">
    <property type="entry name" value="Golgi alpha-mannosidase II"/>
    <property type="match status" value="1"/>
</dbReference>
<dbReference type="PANTHER" id="PTHR43447">
    <property type="entry name" value="ALPHA-AMYLASE"/>
    <property type="match status" value="1"/>
</dbReference>
<feature type="domain" description="Alpha-amylase C-terminal" evidence="16">
    <location>
        <begin position="427"/>
        <end position="513"/>
    </location>
</feature>
<comment type="subunit">
    <text evidence="5">Monomer.</text>
</comment>
<protein>
    <recommendedName>
        <fullName evidence="6 14">Alpha-amylase</fullName>
        <ecNumber evidence="6 14">3.2.1.1</ecNumber>
    </recommendedName>
</protein>
<dbReference type="PRINTS" id="PR00110">
    <property type="entry name" value="ALPHAAMYLASE"/>
</dbReference>
<comment type="cofactor">
    <cofactor evidence="2">
        <name>Ca(2+)</name>
        <dbReference type="ChEBI" id="CHEBI:29108"/>
    </cofactor>
</comment>
<keyword evidence="7" id="KW-0479">Metal-binding</keyword>
<evidence type="ECO:0000256" key="11">
    <source>
        <dbReference type="ARBA" id="ARBA00023277"/>
    </source>
</evidence>
<evidence type="ECO:0000256" key="13">
    <source>
        <dbReference type="RuleBase" id="RU003615"/>
    </source>
</evidence>
<dbReference type="InterPro" id="IPR006046">
    <property type="entry name" value="Alpha_amylase"/>
</dbReference>
<dbReference type="InterPro" id="IPR031319">
    <property type="entry name" value="A-amylase_C"/>
</dbReference>
<dbReference type="EC" id="3.2.1.1" evidence="6 14"/>
<dbReference type="EMBL" id="CAJFDH010000003">
    <property type="protein sequence ID" value="CAD5215748.1"/>
    <property type="molecule type" value="Genomic_DNA"/>
</dbReference>
<accession>A0A811KK76</accession>
<gene>
    <name evidence="18" type="ORF">BOKJ2_LOCUS6248</name>
</gene>
<dbReference type="Proteomes" id="UP000614601">
    <property type="component" value="Unassembled WGS sequence"/>
</dbReference>
<dbReference type="Pfam" id="PF00128">
    <property type="entry name" value="Alpha-amylase"/>
    <property type="match status" value="1"/>
</dbReference>
<evidence type="ECO:0000256" key="10">
    <source>
        <dbReference type="ARBA" id="ARBA00023214"/>
    </source>
</evidence>
<evidence type="ECO:0000313" key="18">
    <source>
        <dbReference type="EMBL" id="CAD5215748.1"/>
    </source>
</evidence>
<dbReference type="SMART" id="SM00632">
    <property type="entry name" value="Aamy_C"/>
    <property type="match status" value="1"/>
</dbReference>
<evidence type="ECO:0000313" key="19">
    <source>
        <dbReference type="Proteomes" id="UP000614601"/>
    </source>
</evidence>
<evidence type="ECO:0000256" key="15">
    <source>
        <dbReference type="SAM" id="SignalP"/>
    </source>
</evidence>
<evidence type="ECO:0000256" key="2">
    <source>
        <dbReference type="ARBA" id="ARBA00001913"/>
    </source>
</evidence>
<evidence type="ECO:0000259" key="16">
    <source>
        <dbReference type="SMART" id="SM00632"/>
    </source>
</evidence>
<feature type="chain" id="PRO_5035595083" description="Alpha-amylase" evidence="15">
    <location>
        <begin position="20"/>
        <end position="514"/>
    </location>
</feature>
<dbReference type="SUPFAM" id="SSF51011">
    <property type="entry name" value="Glycosyl hydrolase domain"/>
    <property type="match status" value="1"/>
</dbReference>
<name>A0A811KK76_9BILA</name>
<comment type="cofactor">
    <cofactor evidence="3">
        <name>chloride</name>
        <dbReference type="ChEBI" id="CHEBI:17996"/>
    </cofactor>
</comment>
<organism evidence="18 19">
    <name type="scientific">Bursaphelenchus okinawaensis</name>
    <dbReference type="NCBI Taxonomy" id="465554"/>
    <lineage>
        <taxon>Eukaryota</taxon>
        <taxon>Metazoa</taxon>
        <taxon>Ecdysozoa</taxon>
        <taxon>Nematoda</taxon>
        <taxon>Chromadorea</taxon>
        <taxon>Rhabditida</taxon>
        <taxon>Tylenchina</taxon>
        <taxon>Tylenchomorpha</taxon>
        <taxon>Aphelenchoidea</taxon>
        <taxon>Aphelenchoididae</taxon>
        <taxon>Bursaphelenchus</taxon>
    </lineage>
</organism>
<keyword evidence="9" id="KW-0106">Calcium</keyword>
<evidence type="ECO:0000256" key="6">
    <source>
        <dbReference type="ARBA" id="ARBA00012595"/>
    </source>
</evidence>
<dbReference type="SMART" id="SM00642">
    <property type="entry name" value="Aamy"/>
    <property type="match status" value="1"/>
</dbReference>
<evidence type="ECO:0000256" key="7">
    <source>
        <dbReference type="ARBA" id="ARBA00022723"/>
    </source>
</evidence>
<evidence type="ECO:0000256" key="12">
    <source>
        <dbReference type="ARBA" id="ARBA00023295"/>
    </source>
</evidence>
<comment type="caution">
    <text evidence="18">The sequence shown here is derived from an EMBL/GenBank/DDBJ whole genome shotgun (WGS) entry which is preliminary data.</text>
</comment>
<evidence type="ECO:0000256" key="1">
    <source>
        <dbReference type="ARBA" id="ARBA00000548"/>
    </source>
</evidence>